<name>A0A2T0TXE8_9SPHI</name>
<dbReference type="PANTHER" id="PTHR41729">
    <property type="entry name" value="GLUTAMYL-TRNA SYNTHETASE"/>
    <property type="match status" value="1"/>
</dbReference>
<organism evidence="1 2">
    <name type="scientific">Arcticibacter pallidicorallinus</name>
    <dbReference type="NCBI Taxonomy" id="1259464"/>
    <lineage>
        <taxon>Bacteria</taxon>
        <taxon>Pseudomonadati</taxon>
        <taxon>Bacteroidota</taxon>
        <taxon>Sphingobacteriia</taxon>
        <taxon>Sphingobacteriales</taxon>
        <taxon>Sphingobacteriaceae</taxon>
        <taxon>Arcticibacter</taxon>
    </lineage>
</organism>
<reference evidence="1 2" key="1">
    <citation type="submission" date="2018-03" db="EMBL/GenBank/DDBJ databases">
        <title>Genomic Encyclopedia of Type Strains, Phase III (KMG-III): the genomes of soil and plant-associated and newly described type strains.</title>
        <authorList>
            <person name="Whitman W."/>
        </authorList>
    </citation>
    <scope>NUCLEOTIDE SEQUENCE [LARGE SCALE GENOMIC DNA]</scope>
    <source>
        <strain evidence="1 2">CGMCC 1.9313</strain>
    </source>
</reference>
<proteinExistence type="predicted"/>
<comment type="caution">
    <text evidence="1">The sequence shown here is derived from an EMBL/GenBank/DDBJ whole genome shotgun (WGS) entry which is preliminary data.</text>
</comment>
<sequence length="193" mass="22620">MNRLQQAFELFDKYNKQSPEQVVWNGETFPSEYFYAVELYNWVRKIQPDANEYLLLASRSQHIGRWEIPRSDYPEGRTGYLKWRSDLGKFHAQKAGEILQGAGYSPEEVERVQQIIQKQRLKLDADVQTIENALCLVFLEFQYDDLIRKLSEEKMINVLRKTWKKMSKAGHDAALQLQYSPEGSDLIAKALQE</sequence>
<dbReference type="InterPro" id="IPR025255">
    <property type="entry name" value="DUF4202"/>
</dbReference>
<dbReference type="RefSeq" id="WP_106294331.1">
    <property type="nucleotide sequence ID" value="NZ_PVTH01000009.1"/>
</dbReference>
<keyword evidence="2" id="KW-1185">Reference proteome</keyword>
<dbReference type="AlphaFoldDB" id="A0A2T0TXE8"/>
<evidence type="ECO:0000313" key="1">
    <source>
        <dbReference type="EMBL" id="PRY50320.1"/>
    </source>
</evidence>
<dbReference type="Proteomes" id="UP000238034">
    <property type="component" value="Unassembled WGS sequence"/>
</dbReference>
<dbReference type="Pfam" id="PF13875">
    <property type="entry name" value="DUF4202"/>
    <property type="match status" value="1"/>
</dbReference>
<dbReference type="OrthoDB" id="9799165at2"/>
<dbReference type="PANTHER" id="PTHR41729:SF1">
    <property type="entry name" value="GLUTAMYL-TRNA SYNTHETASE"/>
    <property type="match status" value="1"/>
</dbReference>
<evidence type="ECO:0000313" key="2">
    <source>
        <dbReference type="Proteomes" id="UP000238034"/>
    </source>
</evidence>
<dbReference type="EMBL" id="PVTH01000009">
    <property type="protein sequence ID" value="PRY50320.1"/>
    <property type="molecule type" value="Genomic_DNA"/>
</dbReference>
<protein>
    <submittedName>
        <fullName evidence="1">Uncharacterized protein DUF4202</fullName>
    </submittedName>
</protein>
<gene>
    <name evidence="1" type="ORF">B0I27_10941</name>
</gene>
<accession>A0A2T0TXE8</accession>